<feature type="domain" description="Ketopantoate reductase C-terminal" evidence="14">
    <location>
        <begin position="178"/>
        <end position="295"/>
    </location>
</feature>
<keyword evidence="16" id="KW-1185">Reference proteome</keyword>
<dbReference type="Pfam" id="PF02558">
    <property type="entry name" value="ApbA"/>
    <property type="match status" value="1"/>
</dbReference>
<keyword evidence="7 11" id="KW-0521">NADP</keyword>
<proteinExistence type="inferred from homology"/>
<evidence type="ECO:0000256" key="7">
    <source>
        <dbReference type="ARBA" id="ARBA00022857"/>
    </source>
</evidence>
<evidence type="ECO:0000256" key="8">
    <source>
        <dbReference type="ARBA" id="ARBA00023002"/>
    </source>
</evidence>
<dbReference type="Gene3D" id="1.10.1040.10">
    <property type="entry name" value="N-(1-d-carboxylethyl)-l-norvaline Dehydrogenase, domain 2"/>
    <property type="match status" value="1"/>
</dbReference>
<organism evidence="15 16">
    <name type="scientific">Fictibacillus fluitans</name>
    <dbReference type="NCBI Taxonomy" id="3058422"/>
    <lineage>
        <taxon>Bacteria</taxon>
        <taxon>Bacillati</taxon>
        <taxon>Bacillota</taxon>
        <taxon>Bacilli</taxon>
        <taxon>Bacillales</taxon>
        <taxon>Fictibacillaceae</taxon>
        <taxon>Fictibacillus</taxon>
    </lineage>
</organism>
<name>A0ABT8HRY6_9BACL</name>
<evidence type="ECO:0000256" key="6">
    <source>
        <dbReference type="ARBA" id="ARBA00022655"/>
    </source>
</evidence>
<evidence type="ECO:0000313" key="16">
    <source>
        <dbReference type="Proteomes" id="UP001172721"/>
    </source>
</evidence>
<dbReference type="SUPFAM" id="SSF48179">
    <property type="entry name" value="6-phosphogluconate dehydrogenase C-terminal domain-like"/>
    <property type="match status" value="1"/>
</dbReference>
<comment type="catalytic activity">
    <reaction evidence="10 11">
        <text>(R)-pantoate + NADP(+) = 2-dehydropantoate + NADPH + H(+)</text>
        <dbReference type="Rhea" id="RHEA:16233"/>
        <dbReference type="ChEBI" id="CHEBI:11561"/>
        <dbReference type="ChEBI" id="CHEBI:15378"/>
        <dbReference type="ChEBI" id="CHEBI:15980"/>
        <dbReference type="ChEBI" id="CHEBI:57783"/>
        <dbReference type="ChEBI" id="CHEBI:58349"/>
        <dbReference type="EC" id="1.1.1.169"/>
    </reaction>
</comment>
<keyword evidence="6 11" id="KW-0566">Pantothenate biosynthesis</keyword>
<evidence type="ECO:0000313" key="15">
    <source>
        <dbReference type="EMBL" id="MDN4523525.1"/>
    </source>
</evidence>
<dbReference type="InterPro" id="IPR050838">
    <property type="entry name" value="Ketopantoate_reductase"/>
</dbReference>
<accession>A0ABT8HRY6</accession>
<keyword evidence="12" id="KW-0732">Signal</keyword>
<evidence type="ECO:0000256" key="11">
    <source>
        <dbReference type="RuleBase" id="RU362068"/>
    </source>
</evidence>
<dbReference type="InterPro" id="IPR003710">
    <property type="entry name" value="ApbA"/>
</dbReference>
<dbReference type="NCBIfam" id="TIGR00745">
    <property type="entry name" value="apbA_panE"/>
    <property type="match status" value="1"/>
</dbReference>
<reference evidence="15" key="1">
    <citation type="submission" date="2023-07" db="EMBL/GenBank/DDBJ databases">
        <title>Fictibacillus sp. isolated from freshwater pond.</title>
        <authorList>
            <person name="Kirdat K."/>
            <person name="Bhat A."/>
            <person name="Mourya A."/>
            <person name="Yadav A."/>
        </authorList>
    </citation>
    <scope>NUCLEOTIDE SEQUENCE</scope>
    <source>
        <strain evidence="15">NE201</strain>
    </source>
</reference>
<sequence length="300" mass="33772">MRIAVIGGGAVGLLFTSFFSHAGFEVTVCTRTKDQANLLNHEGIIVKAEKEEEKKYRLRASILSDYHEVPEYVVVCVKQNRLETVIHELCHKLELQKSTLVFVQNGMGHIEKLHSLPQDNIIAAVVEHGVSKPGENRIHHTGWGKVKAASIKGSIEMLFWERMKQYGFEVEPSERLNGIMEAKLVANSVINPVTALFGVKNGEVMSNPHLKRLAERTFEEACTSLGRSDREYLWSYVQKICTQTGENRSSMLRDIEQGQETEIDAISGYVLSLGQNMGIELPYTSFVYYGIKALELKNKE</sequence>
<dbReference type="InterPro" id="IPR013332">
    <property type="entry name" value="KPR_N"/>
</dbReference>
<evidence type="ECO:0000256" key="2">
    <source>
        <dbReference type="ARBA" id="ARBA00004994"/>
    </source>
</evidence>
<dbReference type="InterPro" id="IPR013752">
    <property type="entry name" value="KPA_reductase"/>
</dbReference>
<keyword evidence="8 11" id="KW-0560">Oxidoreductase</keyword>
<evidence type="ECO:0000256" key="4">
    <source>
        <dbReference type="ARBA" id="ARBA00013014"/>
    </source>
</evidence>
<dbReference type="Proteomes" id="UP001172721">
    <property type="component" value="Unassembled WGS sequence"/>
</dbReference>
<dbReference type="InterPro" id="IPR036291">
    <property type="entry name" value="NAD(P)-bd_dom_sf"/>
</dbReference>
<protein>
    <recommendedName>
        <fullName evidence="5 11">2-dehydropantoate 2-reductase</fullName>
        <ecNumber evidence="4 11">1.1.1.169</ecNumber>
    </recommendedName>
    <alternativeName>
        <fullName evidence="9 11">Ketopantoate reductase</fullName>
    </alternativeName>
</protein>
<feature type="chain" id="PRO_5045605408" description="2-dehydropantoate 2-reductase" evidence="12">
    <location>
        <begin position="23"/>
        <end position="300"/>
    </location>
</feature>
<comment type="function">
    <text evidence="1 11">Catalyzes the NADPH-dependent reduction of ketopantoate into pantoic acid.</text>
</comment>
<dbReference type="SUPFAM" id="SSF51735">
    <property type="entry name" value="NAD(P)-binding Rossmann-fold domains"/>
    <property type="match status" value="1"/>
</dbReference>
<dbReference type="InterPro" id="IPR008927">
    <property type="entry name" value="6-PGluconate_DH-like_C_sf"/>
</dbReference>
<dbReference type="PANTHER" id="PTHR43765:SF2">
    <property type="entry name" value="2-DEHYDROPANTOATE 2-REDUCTASE"/>
    <property type="match status" value="1"/>
</dbReference>
<comment type="pathway">
    <text evidence="2 11">Cofactor biosynthesis; (R)-pantothenate biosynthesis; (R)-pantoate from 3-methyl-2-oxobutanoate: step 2/2.</text>
</comment>
<dbReference type="RefSeq" id="WP_301164552.1">
    <property type="nucleotide sequence ID" value="NZ_JAUHTR010000001.1"/>
</dbReference>
<evidence type="ECO:0000256" key="3">
    <source>
        <dbReference type="ARBA" id="ARBA00007870"/>
    </source>
</evidence>
<dbReference type="GO" id="GO:0008677">
    <property type="term" value="F:2-dehydropantoate 2-reductase activity"/>
    <property type="evidence" value="ECO:0007669"/>
    <property type="project" value="UniProtKB-EC"/>
</dbReference>
<dbReference type="PANTHER" id="PTHR43765">
    <property type="entry name" value="2-DEHYDROPANTOATE 2-REDUCTASE-RELATED"/>
    <property type="match status" value="1"/>
</dbReference>
<gene>
    <name evidence="15" type="ORF">QYB97_03525</name>
</gene>
<evidence type="ECO:0000256" key="1">
    <source>
        <dbReference type="ARBA" id="ARBA00002919"/>
    </source>
</evidence>
<dbReference type="EMBL" id="JAUHTR010000001">
    <property type="protein sequence ID" value="MDN4523525.1"/>
    <property type="molecule type" value="Genomic_DNA"/>
</dbReference>
<feature type="domain" description="Ketopantoate reductase N-terminal" evidence="13">
    <location>
        <begin position="3"/>
        <end position="150"/>
    </location>
</feature>
<evidence type="ECO:0000256" key="10">
    <source>
        <dbReference type="ARBA" id="ARBA00048793"/>
    </source>
</evidence>
<dbReference type="Gene3D" id="3.40.50.720">
    <property type="entry name" value="NAD(P)-binding Rossmann-like Domain"/>
    <property type="match status" value="1"/>
</dbReference>
<evidence type="ECO:0000256" key="12">
    <source>
        <dbReference type="SAM" id="SignalP"/>
    </source>
</evidence>
<comment type="similarity">
    <text evidence="3 11">Belongs to the ketopantoate reductase family.</text>
</comment>
<comment type="caution">
    <text evidence="15">The sequence shown here is derived from an EMBL/GenBank/DDBJ whole genome shotgun (WGS) entry which is preliminary data.</text>
</comment>
<evidence type="ECO:0000256" key="5">
    <source>
        <dbReference type="ARBA" id="ARBA00019465"/>
    </source>
</evidence>
<feature type="signal peptide" evidence="12">
    <location>
        <begin position="1"/>
        <end position="22"/>
    </location>
</feature>
<dbReference type="Pfam" id="PF08546">
    <property type="entry name" value="ApbA_C"/>
    <property type="match status" value="1"/>
</dbReference>
<dbReference type="InterPro" id="IPR013328">
    <property type="entry name" value="6PGD_dom2"/>
</dbReference>
<evidence type="ECO:0000256" key="9">
    <source>
        <dbReference type="ARBA" id="ARBA00032024"/>
    </source>
</evidence>
<dbReference type="EC" id="1.1.1.169" evidence="4 11"/>
<evidence type="ECO:0000259" key="13">
    <source>
        <dbReference type="Pfam" id="PF02558"/>
    </source>
</evidence>
<evidence type="ECO:0000259" key="14">
    <source>
        <dbReference type="Pfam" id="PF08546"/>
    </source>
</evidence>